<dbReference type="Proteomes" id="UP001152320">
    <property type="component" value="Chromosome 19"/>
</dbReference>
<dbReference type="InterPro" id="IPR049012">
    <property type="entry name" value="Mutator_transp_dom"/>
</dbReference>
<protein>
    <recommendedName>
        <fullName evidence="2">Mutator-like transposase domain-containing protein</fullName>
    </recommendedName>
</protein>
<sequence>MGNLQKAANRIGPVLEQENERDMSVKRKIVRDTLQARGLPPDTPIHAEYDRQYNNPLRNSRKKTPFAPASQSRDVVIENATHEKYIVGFHHTNKLCSKRNVNCCTEVRSSGNKGCCATVDQAYNIGNEEDGGERVASKVLEGIYPLRVSHLTTDADGKGCQGFNKVMKKATGADTENLLDEQHLNRALCRAVTNTEFSSEMFPGRTVNFKRLLVKRFAEDVSHRVQAEISACRQSLKQNEGKVLAAMRDCVPCILNCYSGDHRECWKKSFVCKRRKQYSFPFLPAPARHSLNIVGLDRVKLTKLIMARTCDKKMKATRFGTSTQKAEAMNSAFKTTNPKQCSTYSRNARFRDHSAIHMVNNGPGESIALKMAALGLKPSRSSISILKRLQHRRDYFRERCKSQTVRRRRASLRIKRYRLHEKQRRNSEICGGYKPNQLIPELADHTYTRGISHSTIPKASE</sequence>
<dbReference type="Pfam" id="PF20700">
    <property type="entry name" value="Mutator"/>
    <property type="match status" value="1"/>
</dbReference>
<feature type="domain" description="Mutator-like transposase" evidence="2">
    <location>
        <begin position="3"/>
        <end position="272"/>
    </location>
</feature>
<comment type="caution">
    <text evidence="3">The sequence shown here is derived from an EMBL/GenBank/DDBJ whole genome shotgun (WGS) entry which is preliminary data.</text>
</comment>
<dbReference type="AlphaFoldDB" id="A0A9Q1BEJ4"/>
<evidence type="ECO:0000313" key="4">
    <source>
        <dbReference type="Proteomes" id="UP001152320"/>
    </source>
</evidence>
<accession>A0A9Q1BEJ4</accession>
<name>A0A9Q1BEJ4_HOLLE</name>
<keyword evidence="4" id="KW-1185">Reference proteome</keyword>
<evidence type="ECO:0000259" key="2">
    <source>
        <dbReference type="Pfam" id="PF20700"/>
    </source>
</evidence>
<feature type="region of interest" description="Disordered" evidence="1">
    <location>
        <begin position="36"/>
        <end position="71"/>
    </location>
</feature>
<proteinExistence type="predicted"/>
<dbReference type="OrthoDB" id="6122456at2759"/>
<evidence type="ECO:0000313" key="3">
    <source>
        <dbReference type="EMBL" id="KAJ8023735.1"/>
    </source>
</evidence>
<gene>
    <name evidence="3" type="ORF">HOLleu_36261</name>
</gene>
<dbReference type="EMBL" id="JAIZAY010000019">
    <property type="protein sequence ID" value="KAJ8023735.1"/>
    <property type="molecule type" value="Genomic_DNA"/>
</dbReference>
<organism evidence="3 4">
    <name type="scientific">Holothuria leucospilota</name>
    <name type="common">Black long sea cucumber</name>
    <name type="synonym">Mertensiothuria leucospilota</name>
    <dbReference type="NCBI Taxonomy" id="206669"/>
    <lineage>
        <taxon>Eukaryota</taxon>
        <taxon>Metazoa</taxon>
        <taxon>Echinodermata</taxon>
        <taxon>Eleutherozoa</taxon>
        <taxon>Echinozoa</taxon>
        <taxon>Holothuroidea</taxon>
        <taxon>Aspidochirotacea</taxon>
        <taxon>Aspidochirotida</taxon>
        <taxon>Holothuriidae</taxon>
        <taxon>Holothuria</taxon>
    </lineage>
</organism>
<evidence type="ECO:0000256" key="1">
    <source>
        <dbReference type="SAM" id="MobiDB-lite"/>
    </source>
</evidence>
<reference evidence="3" key="1">
    <citation type="submission" date="2021-10" db="EMBL/GenBank/DDBJ databases">
        <title>Tropical sea cucumber genome reveals ecological adaptation and Cuvierian tubules defense mechanism.</title>
        <authorList>
            <person name="Chen T."/>
        </authorList>
    </citation>
    <scope>NUCLEOTIDE SEQUENCE</scope>
    <source>
        <strain evidence="3">Nanhai2018</strain>
        <tissue evidence="3">Muscle</tissue>
    </source>
</reference>
<feature type="region of interest" description="Disordered" evidence="1">
    <location>
        <begin position="1"/>
        <end position="21"/>
    </location>
</feature>